<comment type="caution">
    <text evidence="2">The sequence shown here is derived from an EMBL/GenBank/DDBJ whole genome shotgun (WGS) entry which is preliminary data.</text>
</comment>
<name>A0A399M007_9PSED</name>
<reference evidence="2 3" key="1">
    <citation type="submission" date="2018-08" db="EMBL/GenBank/DDBJ databases">
        <title>Draft genome sequence of the cyanotroph, Pseudomonas monteilii BCN3.</title>
        <authorList>
            <person name="Jones L.B."/>
            <person name="Kunz D.A."/>
        </authorList>
    </citation>
    <scope>NUCLEOTIDE SEQUENCE [LARGE SCALE GENOMIC DNA]</scope>
    <source>
        <strain evidence="2 3">BCN3</strain>
    </source>
</reference>
<sequence>MRANQRLTQEQSAIGLRAALRIIGGWQASVAQACRILRISRSTYHRVSRGSGAGGRLDLDQHQRIGLVLGIHAALRTVFTNQVNVQGFPGLKNQNEFFEGRSPLEIMSQGDMISLYETYRRIDQLQRIGEVWFK</sequence>
<dbReference type="PROSITE" id="PS51257">
    <property type="entry name" value="PROKAR_LIPOPROTEIN"/>
    <property type="match status" value="1"/>
</dbReference>
<dbReference type="Pfam" id="PF20432">
    <property type="entry name" value="Xre-like-HTH"/>
    <property type="match status" value="1"/>
</dbReference>
<accession>A0A399M007</accession>
<dbReference type="AlphaFoldDB" id="A0A399M007"/>
<evidence type="ECO:0000259" key="1">
    <source>
        <dbReference type="Pfam" id="PF20432"/>
    </source>
</evidence>
<dbReference type="RefSeq" id="WP_119371912.1">
    <property type="nucleotide sequence ID" value="NZ_QWLL01000064.1"/>
</dbReference>
<proteinExistence type="predicted"/>
<dbReference type="EMBL" id="QWLL01000064">
    <property type="protein sequence ID" value="RII74316.1"/>
    <property type="molecule type" value="Genomic_DNA"/>
</dbReference>
<evidence type="ECO:0000313" key="2">
    <source>
        <dbReference type="EMBL" id="RII74316.1"/>
    </source>
</evidence>
<dbReference type="GO" id="GO:0003677">
    <property type="term" value="F:DNA binding"/>
    <property type="evidence" value="ECO:0007669"/>
    <property type="project" value="InterPro"/>
</dbReference>
<gene>
    <name evidence="2" type="ORF">D0894_27065</name>
</gene>
<protein>
    <recommendedName>
        <fullName evidence="1">Antitoxin Xre-like helix-turn-helix domain-containing protein</fullName>
    </recommendedName>
</protein>
<feature type="domain" description="Antitoxin Xre-like helix-turn-helix" evidence="1">
    <location>
        <begin position="6"/>
        <end position="69"/>
    </location>
</feature>
<organism evidence="2 3">
    <name type="scientific">Pseudomonas monteilii</name>
    <dbReference type="NCBI Taxonomy" id="76759"/>
    <lineage>
        <taxon>Bacteria</taxon>
        <taxon>Pseudomonadati</taxon>
        <taxon>Pseudomonadota</taxon>
        <taxon>Gammaproteobacteria</taxon>
        <taxon>Pseudomonadales</taxon>
        <taxon>Pseudomonadaceae</taxon>
        <taxon>Pseudomonas</taxon>
    </lineage>
</organism>
<evidence type="ECO:0000313" key="3">
    <source>
        <dbReference type="Proteomes" id="UP000265875"/>
    </source>
</evidence>
<dbReference type="InterPro" id="IPR046847">
    <property type="entry name" value="Xre-like_HTH"/>
</dbReference>
<dbReference type="Proteomes" id="UP000265875">
    <property type="component" value="Unassembled WGS sequence"/>
</dbReference>